<accession>A0ABV5HS22</accession>
<comment type="caution">
    <text evidence="2">The sequence shown here is derived from an EMBL/GenBank/DDBJ whole genome shotgun (WGS) entry which is preliminary data.</text>
</comment>
<proteinExistence type="predicted"/>
<dbReference type="PANTHER" id="PTHR35191">
    <property type="entry name" value="PROPHAGE SIDE TAIL FIBER PROTEIN HOMOLOG STFQ-RELATED"/>
    <property type="match status" value="1"/>
</dbReference>
<evidence type="ECO:0000313" key="2">
    <source>
        <dbReference type="EMBL" id="MFB9136712.1"/>
    </source>
</evidence>
<feature type="domain" description="Phage tail fibre protein N-terminal" evidence="1">
    <location>
        <begin position="1"/>
        <end position="148"/>
    </location>
</feature>
<organism evidence="2 3">
    <name type="scientific">Vibrio olivae</name>
    <dbReference type="NCBI Taxonomy" id="1243002"/>
    <lineage>
        <taxon>Bacteria</taxon>
        <taxon>Pseudomonadati</taxon>
        <taxon>Pseudomonadota</taxon>
        <taxon>Gammaproteobacteria</taxon>
        <taxon>Vibrionales</taxon>
        <taxon>Vibrionaceae</taxon>
        <taxon>Vibrio</taxon>
    </lineage>
</organism>
<keyword evidence="3" id="KW-1185">Reference proteome</keyword>
<dbReference type="Proteomes" id="UP001589645">
    <property type="component" value="Unassembled WGS sequence"/>
</dbReference>
<gene>
    <name evidence="2" type="ORF">ACFFUV_17225</name>
</gene>
<name>A0ABV5HS22_9VIBR</name>
<reference evidence="2 3" key="1">
    <citation type="submission" date="2024-09" db="EMBL/GenBank/DDBJ databases">
        <authorList>
            <person name="Sun Q."/>
            <person name="Mori K."/>
        </authorList>
    </citation>
    <scope>NUCLEOTIDE SEQUENCE [LARGE SCALE GENOMIC DNA]</scope>
    <source>
        <strain evidence="2 3">CECT 8064</strain>
    </source>
</reference>
<protein>
    <submittedName>
        <fullName evidence="2">Phage tail protein</fullName>
    </submittedName>
</protein>
<dbReference type="InterPro" id="IPR022225">
    <property type="entry name" value="Phage_tail_fibre_N"/>
</dbReference>
<evidence type="ECO:0000313" key="3">
    <source>
        <dbReference type="Proteomes" id="UP001589645"/>
    </source>
</evidence>
<sequence>MSTYFTILTTVGEAKLANATALGLTVKLTQMAIGDGNGSLPTPQQEQTALVNEVRRAALNSVDVDKDNLNWIVCEQVLPESIGGWTIREVGLYDEDDDLIAIGNFPETYKPILAEGSGRTQTIRMVLQVSATAAVELKIDPSIVLATREYVDKKDAAHTAAVNPHPQYVLKAQAQFEPYDNSRIYTCGEVCTTIEKGELLYWQWYSNVESLSGKSPLDESNRQVGWSAIDKPFYWIPYKGDITGMPFYWLDVSAPEWAVMEINVDLPARVYWRLARLYPELVFTADDVEYINTGEIRGEYLRVLDQGRGIDVDRALGTSQSASGGGLAQLATGGWTGNVRRVVDVPSDGSWSEYTSTGRSTPYSVGVRARNSTDGVNVRNVARPMAIAI</sequence>
<dbReference type="InterPro" id="IPR051934">
    <property type="entry name" value="Phage_Tail_Fiber_Structural"/>
</dbReference>
<dbReference type="RefSeq" id="WP_390195095.1">
    <property type="nucleotide sequence ID" value="NZ_JBHMEP010000006.1"/>
</dbReference>
<evidence type="ECO:0000259" key="1">
    <source>
        <dbReference type="Pfam" id="PF12571"/>
    </source>
</evidence>
<dbReference type="PANTHER" id="PTHR35191:SF1">
    <property type="entry name" value="PROPHAGE SIDE TAIL FIBER PROTEIN HOMOLOG STFQ-RELATED"/>
    <property type="match status" value="1"/>
</dbReference>
<dbReference type="Pfam" id="PF12571">
    <property type="entry name" value="Phage_tail_fib"/>
    <property type="match status" value="1"/>
</dbReference>
<dbReference type="EMBL" id="JBHMEP010000006">
    <property type="protein sequence ID" value="MFB9136712.1"/>
    <property type="molecule type" value="Genomic_DNA"/>
</dbReference>